<evidence type="ECO:0000313" key="2">
    <source>
        <dbReference type="Proteomes" id="UP000281553"/>
    </source>
</evidence>
<protein>
    <submittedName>
        <fullName evidence="1">Uncharacterized protein</fullName>
    </submittedName>
</protein>
<evidence type="ECO:0000313" key="1">
    <source>
        <dbReference type="EMBL" id="VDN14341.1"/>
    </source>
</evidence>
<dbReference type="Proteomes" id="UP000281553">
    <property type="component" value="Unassembled WGS sequence"/>
</dbReference>
<sequence length="81" mass="8596">MASEDGIYSGLNKSASADSHVLLQGSAAEEEREAGPTSNYNFSIVHRLTSAVNERAALVFLLTGTVTVQGYAGCNYELRVS</sequence>
<reference evidence="1 2" key="1">
    <citation type="submission" date="2018-11" db="EMBL/GenBank/DDBJ databases">
        <authorList>
            <consortium name="Pathogen Informatics"/>
        </authorList>
    </citation>
    <scope>NUCLEOTIDE SEQUENCE [LARGE SCALE GENOMIC DNA]</scope>
</reference>
<proteinExistence type="predicted"/>
<accession>A0A3P7M8F9</accession>
<name>A0A3P7M8F9_DIBLA</name>
<dbReference type="AlphaFoldDB" id="A0A3P7M8F9"/>
<gene>
    <name evidence="1" type="ORF">DILT_LOCUS10172</name>
</gene>
<dbReference type="EMBL" id="UYRU01058963">
    <property type="protein sequence ID" value="VDN14341.1"/>
    <property type="molecule type" value="Genomic_DNA"/>
</dbReference>
<dbReference type="OrthoDB" id="6484170at2759"/>
<keyword evidence="2" id="KW-1185">Reference proteome</keyword>
<organism evidence="1 2">
    <name type="scientific">Dibothriocephalus latus</name>
    <name type="common">Fish tapeworm</name>
    <name type="synonym">Diphyllobothrium latum</name>
    <dbReference type="NCBI Taxonomy" id="60516"/>
    <lineage>
        <taxon>Eukaryota</taxon>
        <taxon>Metazoa</taxon>
        <taxon>Spiralia</taxon>
        <taxon>Lophotrochozoa</taxon>
        <taxon>Platyhelminthes</taxon>
        <taxon>Cestoda</taxon>
        <taxon>Eucestoda</taxon>
        <taxon>Diphyllobothriidea</taxon>
        <taxon>Diphyllobothriidae</taxon>
        <taxon>Dibothriocephalus</taxon>
    </lineage>
</organism>